<evidence type="ECO:0000313" key="1">
    <source>
        <dbReference type="EMBL" id="CEG36852.1"/>
    </source>
</evidence>
<dbReference type="RefSeq" id="XP_036263018.1">
    <property type="nucleotide sequence ID" value="XM_036407304.1"/>
</dbReference>
<proteinExistence type="predicted"/>
<dbReference type="EMBL" id="CCYD01000252">
    <property type="protein sequence ID" value="CEG36852.1"/>
    <property type="molecule type" value="Genomic_DNA"/>
</dbReference>
<dbReference type="Proteomes" id="UP000054928">
    <property type="component" value="Unassembled WGS sequence"/>
</dbReference>
<protein>
    <submittedName>
        <fullName evidence="1">Uncharacterized protein</fullName>
    </submittedName>
</protein>
<sequence length="73" mass="7767">MHSDSRSKILRGTCVVACPFLGSANAPNRDGDLDVVKRTPIDMQKPSSIDVSCYFISISKASLGCCIDSLFAG</sequence>
<dbReference type="AlphaFoldDB" id="A0A0P1A911"/>
<organism evidence="1 2">
    <name type="scientific">Plasmopara halstedii</name>
    <name type="common">Downy mildew of sunflower</name>
    <dbReference type="NCBI Taxonomy" id="4781"/>
    <lineage>
        <taxon>Eukaryota</taxon>
        <taxon>Sar</taxon>
        <taxon>Stramenopiles</taxon>
        <taxon>Oomycota</taxon>
        <taxon>Peronosporomycetes</taxon>
        <taxon>Peronosporales</taxon>
        <taxon>Peronosporaceae</taxon>
        <taxon>Plasmopara</taxon>
    </lineage>
</organism>
<accession>A0A0P1A911</accession>
<dbReference type="GeneID" id="59052833"/>
<evidence type="ECO:0000313" key="2">
    <source>
        <dbReference type="Proteomes" id="UP000054928"/>
    </source>
</evidence>
<name>A0A0P1A911_PLAHL</name>
<reference evidence="2" key="1">
    <citation type="submission" date="2014-09" db="EMBL/GenBank/DDBJ databases">
        <authorList>
            <person name="Sharma Rahul"/>
            <person name="Thines Marco"/>
        </authorList>
    </citation>
    <scope>NUCLEOTIDE SEQUENCE [LARGE SCALE GENOMIC DNA]</scope>
</reference>
<keyword evidence="2" id="KW-1185">Reference proteome</keyword>